<sequence length="172" mass="19968">MEITLEKLKQEDAVKLYEFELANRDFFESMVPSRGEEYYNLSNFHINHKALLKEQADGHSYFYLIKDKSGSILGRINLVDIDLSQKQGHVGYRVGKNYAGKGIANKALGLFLQICREKGIKQINAQTTTNNIGSQKILEKNEFKHISTSNEEFEMNGNNLKFVYYKWEFENR</sequence>
<dbReference type="PROSITE" id="PS51186">
    <property type="entry name" value="GNAT"/>
    <property type="match status" value="1"/>
</dbReference>
<feature type="domain" description="N-acetyltransferase" evidence="4">
    <location>
        <begin position="3"/>
        <end position="170"/>
    </location>
</feature>
<keyword evidence="1 5" id="KW-0808">Transferase</keyword>
<gene>
    <name evidence="5" type="ORF">FZC75_17295</name>
</gene>
<dbReference type="AlphaFoldDB" id="A0A5D4T0T8"/>
<dbReference type="GO" id="GO:0005737">
    <property type="term" value="C:cytoplasm"/>
    <property type="evidence" value="ECO:0007669"/>
    <property type="project" value="TreeGrafter"/>
</dbReference>
<dbReference type="EMBL" id="VTET01000009">
    <property type="protein sequence ID" value="TYS69310.1"/>
    <property type="molecule type" value="Genomic_DNA"/>
</dbReference>
<accession>A0A5D4T0T8</accession>
<evidence type="ECO:0000256" key="1">
    <source>
        <dbReference type="ARBA" id="ARBA00022679"/>
    </source>
</evidence>
<protein>
    <submittedName>
        <fullName evidence="5">GNAT family N-acetyltransferase</fullName>
    </submittedName>
</protein>
<proteinExistence type="inferred from homology"/>
<dbReference type="Gene3D" id="3.40.630.30">
    <property type="match status" value="1"/>
</dbReference>
<dbReference type="InterPro" id="IPR016181">
    <property type="entry name" value="Acyl_CoA_acyltransferase"/>
</dbReference>
<evidence type="ECO:0000313" key="6">
    <source>
        <dbReference type="Proteomes" id="UP000324517"/>
    </source>
</evidence>
<dbReference type="PANTHER" id="PTHR43792:SF8">
    <property type="entry name" value="[RIBOSOMAL PROTEIN US5]-ALANINE N-ACETYLTRANSFERASE"/>
    <property type="match status" value="1"/>
</dbReference>
<dbReference type="Pfam" id="PF13302">
    <property type="entry name" value="Acetyltransf_3"/>
    <property type="match status" value="1"/>
</dbReference>
<evidence type="ECO:0000259" key="4">
    <source>
        <dbReference type="PROSITE" id="PS51186"/>
    </source>
</evidence>
<evidence type="ECO:0000256" key="3">
    <source>
        <dbReference type="ARBA" id="ARBA00038502"/>
    </source>
</evidence>
<reference evidence="5 6" key="1">
    <citation type="submission" date="2019-08" db="EMBL/GenBank/DDBJ databases">
        <title>Bacillus genomes from the desert of Cuatro Cienegas, Coahuila.</title>
        <authorList>
            <person name="Olmedo-Alvarez G."/>
        </authorList>
    </citation>
    <scope>NUCLEOTIDE SEQUENCE [LARGE SCALE GENOMIC DNA]</scope>
    <source>
        <strain evidence="5 6">CH98b_3T</strain>
    </source>
</reference>
<comment type="similarity">
    <text evidence="3">Belongs to the acetyltransferase family. RimJ subfamily.</text>
</comment>
<dbReference type="PANTHER" id="PTHR43792">
    <property type="entry name" value="GNAT FAMILY, PUTATIVE (AFU_ORTHOLOGUE AFUA_3G00765)-RELATED-RELATED"/>
    <property type="match status" value="1"/>
</dbReference>
<dbReference type="OrthoDB" id="9801656at2"/>
<dbReference type="Proteomes" id="UP000324517">
    <property type="component" value="Unassembled WGS sequence"/>
</dbReference>
<evidence type="ECO:0000313" key="5">
    <source>
        <dbReference type="EMBL" id="TYS69310.1"/>
    </source>
</evidence>
<evidence type="ECO:0000256" key="2">
    <source>
        <dbReference type="ARBA" id="ARBA00023315"/>
    </source>
</evidence>
<dbReference type="InterPro" id="IPR051531">
    <property type="entry name" value="N-acetyltransferase"/>
</dbReference>
<keyword evidence="2" id="KW-0012">Acyltransferase</keyword>
<name>A0A5D4T0T8_9BACI</name>
<dbReference type="SUPFAM" id="SSF55729">
    <property type="entry name" value="Acyl-CoA N-acyltransferases (Nat)"/>
    <property type="match status" value="1"/>
</dbReference>
<dbReference type="GO" id="GO:0008999">
    <property type="term" value="F:protein-N-terminal-alanine acetyltransferase activity"/>
    <property type="evidence" value="ECO:0007669"/>
    <property type="project" value="TreeGrafter"/>
</dbReference>
<organism evidence="5 6">
    <name type="scientific">Sutcliffiella horikoshii</name>
    <dbReference type="NCBI Taxonomy" id="79883"/>
    <lineage>
        <taxon>Bacteria</taxon>
        <taxon>Bacillati</taxon>
        <taxon>Bacillota</taxon>
        <taxon>Bacilli</taxon>
        <taxon>Bacillales</taxon>
        <taxon>Bacillaceae</taxon>
        <taxon>Sutcliffiella</taxon>
    </lineage>
</organism>
<dbReference type="RefSeq" id="WP_148980169.1">
    <property type="nucleotide sequence ID" value="NZ_JBNILI010000008.1"/>
</dbReference>
<dbReference type="InterPro" id="IPR000182">
    <property type="entry name" value="GNAT_dom"/>
</dbReference>
<comment type="caution">
    <text evidence="5">The sequence shown here is derived from an EMBL/GenBank/DDBJ whole genome shotgun (WGS) entry which is preliminary data.</text>
</comment>